<evidence type="ECO:0000256" key="1">
    <source>
        <dbReference type="SAM" id="Phobius"/>
    </source>
</evidence>
<organism evidence="2 3">
    <name type="scientific">Lithospermum erythrorhizon</name>
    <name type="common">Purple gromwell</name>
    <name type="synonym">Lithospermum officinale var. erythrorhizon</name>
    <dbReference type="NCBI Taxonomy" id="34254"/>
    <lineage>
        <taxon>Eukaryota</taxon>
        <taxon>Viridiplantae</taxon>
        <taxon>Streptophyta</taxon>
        <taxon>Embryophyta</taxon>
        <taxon>Tracheophyta</taxon>
        <taxon>Spermatophyta</taxon>
        <taxon>Magnoliopsida</taxon>
        <taxon>eudicotyledons</taxon>
        <taxon>Gunneridae</taxon>
        <taxon>Pentapetalae</taxon>
        <taxon>asterids</taxon>
        <taxon>lamiids</taxon>
        <taxon>Boraginales</taxon>
        <taxon>Boraginaceae</taxon>
        <taxon>Boraginoideae</taxon>
        <taxon>Lithospermeae</taxon>
        <taxon>Lithospermum</taxon>
    </lineage>
</organism>
<accession>A0AAV3P0C9</accession>
<sequence>MLSIVYVVLKVESAAVSFLKLFLVGSTISSVLSYGFILRHLVLLEALSNLVNSKVDLFGIVAILLDSLIQLRTVTTTTFLIANMKPP</sequence>
<keyword evidence="1" id="KW-0812">Transmembrane</keyword>
<evidence type="ECO:0000313" key="3">
    <source>
        <dbReference type="Proteomes" id="UP001454036"/>
    </source>
</evidence>
<feature type="transmembrane region" description="Helical" evidence="1">
    <location>
        <begin position="57"/>
        <end position="82"/>
    </location>
</feature>
<gene>
    <name evidence="2" type="ORF">LIER_05070</name>
</gene>
<dbReference type="Proteomes" id="UP001454036">
    <property type="component" value="Unassembled WGS sequence"/>
</dbReference>
<name>A0AAV3P0C9_LITER</name>
<keyword evidence="1" id="KW-1133">Transmembrane helix</keyword>
<evidence type="ECO:0000313" key="2">
    <source>
        <dbReference type="EMBL" id="GAA0144688.1"/>
    </source>
</evidence>
<feature type="transmembrane region" description="Helical" evidence="1">
    <location>
        <begin position="18"/>
        <end position="37"/>
    </location>
</feature>
<proteinExistence type="predicted"/>
<keyword evidence="3" id="KW-1185">Reference proteome</keyword>
<dbReference type="EMBL" id="BAABME010000680">
    <property type="protein sequence ID" value="GAA0144688.1"/>
    <property type="molecule type" value="Genomic_DNA"/>
</dbReference>
<comment type="caution">
    <text evidence="2">The sequence shown here is derived from an EMBL/GenBank/DDBJ whole genome shotgun (WGS) entry which is preliminary data.</text>
</comment>
<dbReference type="AlphaFoldDB" id="A0AAV3P0C9"/>
<protein>
    <submittedName>
        <fullName evidence="2">Uncharacterized protein</fullName>
    </submittedName>
</protein>
<reference evidence="2 3" key="1">
    <citation type="submission" date="2024-01" db="EMBL/GenBank/DDBJ databases">
        <title>The complete chloroplast genome sequence of Lithospermum erythrorhizon: insights into the phylogenetic relationship among Boraginaceae species and the maternal lineages of purple gromwells.</title>
        <authorList>
            <person name="Okada T."/>
            <person name="Watanabe K."/>
        </authorList>
    </citation>
    <scope>NUCLEOTIDE SEQUENCE [LARGE SCALE GENOMIC DNA]</scope>
</reference>
<keyword evidence="1" id="KW-0472">Membrane</keyword>